<dbReference type="EMBL" id="BAAAZG010000038">
    <property type="protein sequence ID" value="GAA4084706.1"/>
    <property type="molecule type" value="Genomic_DNA"/>
</dbReference>
<keyword evidence="1" id="KW-1133">Transmembrane helix</keyword>
<feature type="transmembrane region" description="Helical" evidence="1">
    <location>
        <begin position="194"/>
        <end position="213"/>
    </location>
</feature>
<feature type="signal peptide" evidence="2">
    <location>
        <begin position="1"/>
        <end position="21"/>
    </location>
</feature>
<evidence type="ECO:0000256" key="1">
    <source>
        <dbReference type="SAM" id="Phobius"/>
    </source>
</evidence>
<feature type="transmembrane region" description="Helical" evidence="1">
    <location>
        <begin position="91"/>
        <end position="111"/>
    </location>
</feature>
<keyword evidence="1" id="KW-0472">Membrane</keyword>
<keyword evidence="1" id="KW-0812">Transmembrane</keyword>
<dbReference type="PANTHER" id="PTHR37314">
    <property type="entry name" value="SLR0142 PROTEIN"/>
    <property type="match status" value="1"/>
</dbReference>
<protein>
    <recommendedName>
        <fullName evidence="5">DUF1275 domain-containing protein</fullName>
    </recommendedName>
</protein>
<dbReference type="Pfam" id="PF06912">
    <property type="entry name" value="DUF1275"/>
    <property type="match status" value="1"/>
</dbReference>
<sequence>MTTTAASATTRGAALAAPALAACAGAVDLLAFAGLGGAFAGIVTGNLVIAGLGVGTADLGRIGAVTEAVAGFAAGLFAWSRLWRRRPDAVLGPLVAELAVLAALAAGWFAAAGRPGPVLGPFLLVLASIAMGGQSVVALRLHAATTYMTGALTGALHDLAAGRPGGRVAALGQIGALVAGAIVAAALLSAARPAAALLPIGLVAVAIGVRLPADRGRGAKRGEK</sequence>
<organism evidence="3 4">
    <name type="scientific">Actinomadura miaoliensis</name>
    <dbReference type="NCBI Taxonomy" id="430685"/>
    <lineage>
        <taxon>Bacteria</taxon>
        <taxon>Bacillati</taxon>
        <taxon>Actinomycetota</taxon>
        <taxon>Actinomycetes</taxon>
        <taxon>Streptosporangiales</taxon>
        <taxon>Thermomonosporaceae</taxon>
        <taxon>Actinomadura</taxon>
    </lineage>
</organism>
<dbReference type="InterPro" id="IPR010699">
    <property type="entry name" value="DUF1275"/>
</dbReference>
<evidence type="ECO:0000256" key="2">
    <source>
        <dbReference type="SAM" id="SignalP"/>
    </source>
</evidence>
<dbReference type="Proteomes" id="UP001500683">
    <property type="component" value="Unassembled WGS sequence"/>
</dbReference>
<dbReference type="PANTHER" id="PTHR37314:SF4">
    <property type="entry name" value="UPF0700 TRANSMEMBRANE PROTEIN YOAK"/>
    <property type="match status" value="1"/>
</dbReference>
<feature type="transmembrane region" description="Helical" evidence="1">
    <location>
        <begin position="59"/>
        <end position="79"/>
    </location>
</feature>
<proteinExistence type="predicted"/>
<evidence type="ECO:0000313" key="4">
    <source>
        <dbReference type="Proteomes" id="UP001500683"/>
    </source>
</evidence>
<evidence type="ECO:0000313" key="3">
    <source>
        <dbReference type="EMBL" id="GAA4084706.1"/>
    </source>
</evidence>
<name>A0ABP7WBP2_9ACTN</name>
<comment type="caution">
    <text evidence="3">The sequence shown here is derived from an EMBL/GenBank/DDBJ whole genome shotgun (WGS) entry which is preliminary data.</text>
</comment>
<feature type="transmembrane region" description="Helical" evidence="1">
    <location>
        <begin position="118"/>
        <end position="137"/>
    </location>
</feature>
<keyword evidence="4" id="KW-1185">Reference proteome</keyword>
<reference evidence="4" key="1">
    <citation type="journal article" date="2019" name="Int. J. Syst. Evol. Microbiol.">
        <title>The Global Catalogue of Microorganisms (GCM) 10K type strain sequencing project: providing services to taxonomists for standard genome sequencing and annotation.</title>
        <authorList>
            <consortium name="The Broad Institute Genomics Platform"/>
            <consortium name="The Broad Institute Genome Sequencing Center for Infectious Disease"/>
            <person name="Wu L."/>
            <person name="Ma J."/>
        </authorList>
    </citation>
    <scope>NUCLEOTIDE SEQUENCE [LARGE SCALE GENOMIC DNA]</scope>
    <source>
        <strain evidence="4">JCM 16702</strain>
    </source>
</reference>
<dbReference type="RefSeq" id="WP_344952308.1">
    <property type="nucleotide sequence ID" value="NZ_BAAAZG010000038.1"/>
</dbReference>
<accession>A0ABP7WBP2</accession>
<keyword evidence="2" id="KW-0732">Signal</keyword>
<evidence type="ECO:0008006" key="5">
    <source>
        <dbReference type="Google" id="ProtNLM"/>
    </source>
</evidence>
<feature type="transmembrane region" description="Helical" evidence="1">
    <location>
        <begin position="168"/>
        <end position="188"/>
    </location>
</feature>
<feature type="transmembrane region" description="Helical" evidence="1">
    <location>
        <begin position="31"/>
        <end position="52"/>
    </location>
</feature>
<gene>
    <name evidence="3" type="ORF">GCM10022214_50720</name>
</gene>
<feature type="chain" id="PRO_5047243578" description="DUF1275 domain-containing protein" evidence="2">
    <location>
        <begin position="22"/>
        <end position="224"/>
    </location>
</feature>